<comment type="similarity">
    <text evidence="2">Belongs to the TFIIF beta subunit family.</text>
</comment>
<dbReference type="GO" id="GO:0005674">
    <property type="term" value="C:transcription factor TFIIF complex"/>
    <property type="evidence" value="ECO:0007669"/>
    <property type="project" value="InterPro"/>
</dbReference>
<dbReference type="Pfam" id="PF02270">
    <property type="entry name" value="TFIIF_beta"/>
    <property type="match status" value="2"/>
</dbReference>
<dbReference type="EMBL" id="KB745334">
    <property type="protein sequence ID" value="EOA93847.1"/>
    <property type="molecule type" value="Genomic_DNA"/>
</dbReference>
<evidence type="ECO:0000313" key="11">
    <source>
        <dbReference type="Proteomes" id="UP000296049"/>
    </source>
</evidence>
<evidence type="ECO:0000256" key="5">
    <source>
        <dbReference type="ARBA" id="ARBA00023125"/>
    </source>
</evidence>
<dbReference type="Proteomes" id="UP000296049">
    <property type="component" value="Unassembled WGS sequence"/>
</dbReference>
<feature type="domain" description="TFIIF beta subunit HTH" evidence="9">
    <location>
        <begin position="33"/>
        <end position="67"/>
    </location>
</feature>
<evidence type="ECO:0000313" key="10">
    <source>
        <dbReference type="EMBL" id="EOA93847.1"/>
    </source>
</evidence>
<reference evidence="11" key="1">
    <citation type="journal article" date="2013" name="Nat. Genet.">
        <title>The duck genome and transcriptome provide insight into an avian influenza virus reservoir species.</title>
        <authorList>
            <person name="Huang Y."/>
            <person name="Li Y."/>
            <person name="Burt D.W."/>
            <person name="Chen H."/>
            <person name="Zhang Y."/>
            <person name="Qian W."/>
            <person name="Kim H."/>
            <person name="Gan S."/>
            <person name="Zhao Y."/>
            <person name="Li J."/>
            <person name="Yi K."/>
            <person name="Feng H."/>
            <person name="Zhu P."/>
            <person name="Li B."/>
            <person name="Liu Q."/>
            <person name="Fairley S."/>
            <person name="Magor K.E."/>
            <person name="Du Z."/>
            <person name="Hu X."/>
            <person name="Goodman L."/>
            <person name="Tafer H."/>
            <person name="Vignal A."/>
            <person name="Lee T."/>
            <person name="Kim K.W."/>
            <person name="Sheng Z."/>
            <person name="An Y."/>
            <person name="Searle S."/>
            <person name="Herrero J."/>
            <person name="Groenen M.A."/>
            <person name="Crooijmans R.P."/>
            <person name="Faraut T."/>
            <person name="Cai Q."/>
            <person name="Webster R.G."/>
            <person name="Aldridge J.R."/>
            <person name="Warren W.C."/>
            <person name="Bartschat S."/>
            <person name="Kehr S."/>
            <person name="Marz M."/>
            <person name="Stadler P.F."/>
            <person name="Smith J."/>
            <person name="Kraus R.H."/>
            <person name="Zhao Y."/>
            <person name="Ren L."/>
            <person name="Fei J."/>
            <person name="Morisson M."/>
            <person name="Kaiser P."/>
            <person name="Griffin D.K."/>
            <person name="Rao M."/>
            <person name="Pitel F."/>
            <person name="Wang J."/>
            <person name="Li N."/>
        </authorList>
    </citation>
    <scope>NUCLEOTIDE SEQUENCE [LARGE SCALE GENOMIC DNA]</scope>
</reference>
<dbReference type="InterPro" id="IPR040450">
    <property type="entry name" value="TFIIF_beta_HTH"/>
</dbReference>
<feature type="domain" description="TFIIF beta subunit HTH" evidence="9">
    <location>
        <begin position="138"/>
        <end position="168"/>
    </location>
</feature>
<protein>
    <recommendedName>
        <fullName evidence="3">General transcription factor IIF subunit 2</fullName>
    </recommendedName>
    <alternativeName>
        <fullName evidence="8">Transcription initiation factor IIF subunit beta</fullName>
    </alternativeName>
</protein>
<dbReference type="AlphaFoldDB" id="R0L0U2"/>
<dbReference type="PANTHER" id="PTHR10445:SF0">
    <property type="entry name" value="GENERAL TRANSCRIPTION FACTOR IIF SUBUNIT 2"/>
    <property type="match status" value="1"/>
</dbReference>
<comment type="subcellular location">
    <subcellularLocation>
        <location evidence="1">Nucleus</location>
    </subcellularLocation>
</comment>
<evidence type="ECO:0000256" key="2">
    <source>
        <dbReference type="ARBA" id="ARBA00009543"/>
    </source>
</evidence>
<dbReference type="GO" id="GO:0003677">
    <property type="term" value="F:DNA binding"/>
    <property type="evidence" value="ECO:0007669"/>
    <property type="project" value="UniProtKB-KW"/>
</dbReference>
<dbReference type="PANTHER" id="PTHR10445">
    <property type="entry name" value="GENERAL TRANSCRIPTION FACTOR IIF SUBUNIT 2"/>
    <property type="match status" value="1"/>
</dbReference>
<dbReference type="FunFam" id="1.10.10.10:FF:000035">
    <property type="entry name" value="General transcription factor IIF subunit 2"/>
    <property type="match status" value="1"/>
</dbReference>
<keyword evidence="7" id="KW-0539">Nucleus</keyword>
<organism evidence="10 11">
    <name type="scientific">Anas platyrhynchos</name>
    <name type="common">Mallard</name>
    <name type="synonym">Anas boschas</name>
    <dbReference type="NCBI Taxonomy" id="8839"/>
    <lineage>
        <taxon>Eukaryota</taxon>
        <taxon>Metazoa</taxon>
        <taxon>Chordata</taxon>
        <taxon>Craniata</taxon>
        <taxon>Vertebrata</taxon>
        <taxon>Euteleostomi</taxon>
        <taxon>Archelosauria</taxon>
        <taxon>Archosauria</taxon>
        <taxon>Dinosauria</taxon>
        <taxon>Saurischia</taxon>
        <taxon>Theropoda</taxon>
        <taxon>Coelurosauria</taxon>
        <taxon>Aves</taxon>
        <taxon>Neognathae</taxon>
        <taxon>Galloanserae</taxon>
        <taxon>Anseriformes</taxon>
        <taxon>Anatidae</taxon>
        <taxon>Anatinae</taxon>
        <taxon>Anas</taxon>
    </lineage>
</organism>
<evidence type="ECO:0000256" key="7">
    <source>
        <dbReference type="ARBA" id="ARBA00023242"/>
    </source>
</evidence>
<name>R0L0U2_ANAPL</name>
<dbReference type="InterPro" id="IPR036390">
    <property type="entry name" value="WH_DNA-bd_sf"/>
</dbReference>
<dbReference type="InterPro" id="IPR036388">
    <property type="entry name" value="WH-like_DNA-bd_sf"/>
</dbReference>
<accession>R0L0U2</accession>
<sequence length="177" mass="19893">MIGNEGPVLAQSSLFGQQTIEYEKKKKEDGKRARADKQQVLDMLFSAFEKHQYYNIKDLVDITKQPVYLAVAPTASSHAHTGMANKAGEMQANTSPTSTASGRCKQTQLHIPDINSVFTCSHHLLKNTLGNSTLLAAVIYLKEILREIGIYNVKGTHKNTWELKPEYRHYQVEDKSD</sequence>
<dbReference type="GO" id="GO:0006368">
    <property type="term" value="P:transcription elongation by RNA polymerase II"/>
    <property type="evidence" value="ECO:0007669"/>
    <property type="project" value="UniProtKB-ARBA"/>
</dbReference>
<dbReference type="InterPro" id="IPR003196">
    <property type="entry name" value="TFIIF_beta"/>
</dbReference>
<evidence type="ECO:0000259" key="9">
    <source>
        <dbReference type="Pfam" id="PF02270"/>
    </source>
</evidence>
<dbReference type="Gene3D" id="1.10.10.10">
    <property type="entry name" value="Winged helix-like DNA-binding domain superfamily/Winged helix DNA-binding domain"/>
    <property type="match status" value="1"/>
</dbReference>
<keyword evidence="11" id="KW-1185">Reference proteome</keyword>
<evidence type="ECO:0000256" key="1">
    <source>
        <dbReference type="ARBA" id="ARBA00004123"/>
    </source>
</evidence>
<dbReference type="SUPFAM" id="SSF46785">
    <property type="entry name" value="Winged helix' DNA-binding domain"/>
    <property type="match status" value="2"/>
</dbReference>
<dbReference type="GO" id="GO:0006367">
    <property type="term" value="P:transcription initiation at RNA polymerase II promoter"/>
    <property type="evidence" value="ECO:0007669"/>
    <property type="project" value="InterPro"/>
</dbReference>
<keyword evidence="6" id="KW-0804">Transcription</keyword>
<evidence type="ECO:0000256" key="4">
    <source>
        <dbReference type="ARBA" id="ARBA00023015"/>
    </source>
</evidence>
<gene>
    <name evidence="10" type="ORF">Anapl_15616</name>
</gene>
<evidence type="ECO:0000256" key="3">
    <source>
        <dbReference type="ARBA" id="ARBA00020815"/>
    </source>
</evidence>
<evidence type="ECO:0000256" key="6">
    <source>
        <dbReference type="ARBA" id="ARBA00023163"/>
    </source>
</evidence>
<evidence type="ECO:0000256" key="8">
    <source>
        <dbReference type="ARBA" id="ARBA00033388"/>
    </source>
</evidence>
<keyword evidence="5" id="KW-0238">DNA-binding</keyword>
<proteinExistence type="inferred from homology"/>
<keyword evidence="4" id="KW-0805">Transcription regulation</keyword>